<keyword evidence="10 23" id="KW-0732">Signal</keyword>
<dbReference type="Pfam" id="PF00139">
    <property type="entry name" value="Lectin_legB"/>
    <property type="match status" value="1"/>
</dbReference>
<dbReference type="SMART" id="SM00220">
    <property type="entry name" value="S_TKc"/>
    <property type="match status" value="1"/>
</dbReference>
<evidence type="ECO:0000256" key="1">
    <source>
        <dbReference type="ARBA" id="ARBA00004236"/>
    </source>
</evidence>
<dbReference type="GO" id="GO:0042742">
    <property type="term" value="P:defense response to bacterium"/>
    <property type="evidence" value="ECO:0007669"/>
    <property type="project" value="UniProtKB-ARBA"/>
</dbReference>
<keyword evidence="16 22" id="KW-0472">Membrane</keyword>
<dbReference type="Proteomes" id="UP000325315">
    <property type="component" value="Unassembled WGS sequence"/>
</dbReference>
<dbReference type="InterPro" id="IPR011009">
    <property type="entry name" value="Kinase-like_dom_sf"/>
</dbReference>
<dbReference type="InterPro" id="IPR000719">
    <property type="entry name" value="Prot_kinase_dom"/>
</dbReference>
<reference evidence="25" key="1">
    <citation type="submission" date="2019-08" db="EMBL/GenBank/DDBJ databases">
        <authorList>
            <person name="Liu F."/>
        </authorList>
    </citation>
    <scope>NUCLEOTIDE SEQUENCE [LARGE SCALE GENOMIC DNA]</scope>
    <source>
        <strain evidence="25">PA1801</strain>
        <tissue evidence="25">Leaf</tissue>
    </source>
</reference>
<dbReference type="InterPro" id="IPR008271">
    <property type="entry name" value="Ser/Thr_kinase_AS"/>
</dbReference>
<evidence type="ECO:0000313" key="26">
    <source>
        <dbReference type="Proteomes" id="UP000325315"/>
    </source>
</evidence>
<evidence type="ECO:0000256" key="19">
    <source>
        <dbReference type="ARBA" id="ARBA00047899"/>
    </source>
</evidence>
<evidence type="ECO:0000256" key="6">
    <source>
        <dbReference type="ARBA" id="ARBA00022475"/>
    </source>
</evidence>
<evidence type="ECO:0000256" key="4">
    <source>
        <dbReference type="ARBA" id="ARBA00010217"/>
    </source>
</evidence>
<dbReference type="GO" id="GO:0004674">
    <property type="term" value="F:protein serine/threonine kinase activity"/>
    <property type="evidence" value="ECO:0007669"/>
    <property type="project" value="UniProtKB-KW"/>
</dbReference>
<keyword evidence="8" id="KW-0808">Transferase</keyword>
<dbReference type="GO" id="GO:0005524">
    <property type="term" value="F:ATP binding"/>
    <property type="evidence" value="ECO:0007669"/>
    <property type="project" value="UniProtKB-UniRule"/>
</dbReference>
<dbReference type="InterPro" id="IPR013320">
    <property type="entry name" value="ConA-like_dom_sf"/>
</dbReference>
<dbReference type="GO" id="GO:0002229">
    <property type="term" value="P:defense response to oomycetes"/>
    <property type="evidence" value="ECO:0007669"/>
    <property type="project" value="UniProtKB-ARBA"/>
</dbReference>
<keyword evidence="9 22" id="KW-0812">Transmembrane</keyword>
<dbReference type="AlphaFoldDB" id="A0A5B6WCC9"/>
<dbReference type="GO" id="GO:0030246">
    <property type="term" value="F:carbohydrate binding"/>
    <property type="evidence" value="ECO:0007669"/>
    <property type="project" value="UniProtKB-KW"/>
</dbReference>
<feature type="binding site" evidence="21">
    <location>
        <position position="381"/>
    </location>
    <ligand>
        <name>ATP</name>
        <dbReference type="ChEBI" id="CHEBI:30616"/>
    </ligand>
</feature>
<evidence type="ECO:0000256" key="18">
    <source>
        <dbReference type="ARBA" id="ARBA00023180"/>
    </source>
</evidence>
<evidence type="ECO:0000256" key="22">
    <source>
        <dbReference type="SAM" id="Phobius"/>
    </source>
</evidence>
<keyword evidence="18" id="KW-0325">Glycoprotein</keyword>
<keyword evidence="26" id="KW-1185">Reference proteome</keyword>
<evidence type="ECO:0000256" key="20">
    <source>
        <dbReference type="ARBA" id="ARBA00048679"/>
    </source>
</evidence>
<feature type="transmembrane region" description="Helical" evidence="22">
    <location>
        <begin position="296"/>
        <end position="319"/>
    </location>
</feature>
<evidence type="ECO:0000256" key="15">
    <source>
        <dbReference type="ARBA" id="ARBA00022989"/>
    </source>
</evidence>
<sequence>MEKKHPKLVLFVLMFFIITISQPISSLDFVFNGFNNSADVLLYGIADIDSSNILTLTNETDFVVGRGLYSSKIPTKSPNSSHVLPFSTSFIFSMTPSSNKETLPGHGIVFIFTPSPGIDGTTSSQHLGLFNLTNDGDSDNHVFGVEFDVFLNQEFEDMDDNHVGIDVNSLKSTSSHTAGYWPDNGDQGFEELKLNSGENYQVWIEYADSVVNVTMAPIGTKRPKRPLLNVSLDLSDVFEDEMYVGFTSSTGRLVQSHRILAWSFSNSNFRLSERLITTGLPSFIIPKTPFYKHRSFIVGVTMGSFIVLVLIALFSLFLVKKKARERAAMEDWEFEYWPHKMTYREIDAATDGFSDENVIGFGGNGKVHKGVLQGGTEIAVKQISHENDGMREFLAEVSSLGRLKHRSLVSLKGWCKKEKGTFMLVYDYMENGSLDKRIYYDCDETKMLNYNDRIRIIKDVASAILYLHEGWEAKVLHRDIKASNVLLDKYMNGRLGDFGFARMHGHGQVASTTRVVGTVGYLAPEVFRCQRASTRTDVFSFGILILEVMCGRRPIEEGKPVLVNWVWELMMQDQLLAAVDPRLRIDDEEVEKVLHLGLLCSYPDPNSRPTMRQVLKVLEGKNEPCEAETEDMEAYLLHKVKTRDMWINYSRNFGYALHPTIDNIRRSHSSFMSLSWTNSIVEGTSTEAALFFMVAALLVGVLLAIP</sequence>
<evidence type="ECO:0000256" key="3">
    <source>
        <dbReference type="ARBA" id="ARBA00008536"/>
    </source>
</evidence>
<comment type="similarity">
    <text evidence="4">In the C-terminal section; belongs to the protein kinase superfamily. Ser/Thr protein kinase family.</text>
</comment>
<keyword evidence="13 25" id="KW-0418">Kinase</keyword>
<dbReference type="CDD" id="cd06899">
    <property type="entry name" value="lectin_legume_LecRK_Arcelin_ConA"/>
    <property type="match status" value="1"/>
</dbReference>
<comment type="catalytic activity">
    <reaction evidence="19">
        <text>L-threonyl-[protein] + ATP = O-phospho-L-threonyl-[protein] + ADP + H(+)</text>
        <dbReference type="Rhea" id="RHEA:46608"/>
        <dbReference type="Rhea" id="RHEA-COMP:11060"/>
        <dbReference type="Rhea" id="RHEA-COMP:11605"/>
        <dbReference type="ChEBI" id="CHEBI:15378"/>
        <dbReference type="ChEBI" id="CHEBI:30013"/>
        <dbReference type="ChEBI" id="CHEBI:30616"/>
        <dbReference type="ChEBI" id="CHEBI:61977"/>
        <dbReference type="ChEBI" id="CHEBI:456216"/>
        <dbReference type="EC" id="2.7.11.1"/>
    </reaction>
</comment>
<dbReference type="PROSITE" id="PS00107">
    <property type="entry name" value="PROTEIN_KINASE_ATP"/>
    <property type="match status" value="1"/>
</dbReference>
<dbReference type="OrthoDB" id="1906651at2759"/>
<keyword evidence="14 21" id="KW-0067">ATP-binding</keyword>
<evidence type="ECO:0000256" key="12">
    <source>
        <dbReference type="ARBA" id="ARBA00022741"/>
    </source>
</evidence>
<evidence type="ECO:0000256" key="11">
    <source>
        <dbReference type="ARBA" id="ARBA00022734"/>
    </source>
</evidence>
<comment type="caution">
    <text evidence="25">The sequence shown here is derived from an EMBL/GenBank/DDBJ whole genome shotgun (WGS) entry which is preliminary data.</text>
</comment>
<proteinExistence type="inferred from homology"/>
<keyword evidence="15 22" id="KW-1133">Transmembrane helix</keyword>
<dbReference type="InterPro" id="IPR001220">
    <property type="entry name" value="Legume_lectin_dom"/>
</dbReference>
<dbReference type="Gene3D" id="1.10.510.10">
    <property type="entry name" value="Transferase(Phosphotransferase) domain 1"/>
    <property type="match status" value="1"/>
</dbReference>
<comment type="similarity">
    <text evidence="3">In the N-terminal section; belongs to the leguminous lectin family.</text>
</comment>
<dbReference type="PROSITE" id="PS00108">
    <property type="entry name" value="PROTEIN_KINASE_ST"/>
    <property type="match status" value="1"/>
</dbReference>
<dbReference type="PROSITE" id="PS50011">
    <property type="entry name" value="PROTEIN_KINASE_DOM"/>
    <property type="match status" value="1"/>
</dbReference>
<dbReference type="FunFam" id="3.30.200.20:FF:000621">
    <property type="entry name" value="Putative L-type lectin-domain containing receptor kinase VII.2"/>
    <property type="match status" value="1"/>
</dbReference>
<evidence type="ECO:0000256" key="23">
    <source>
        <dbReference type="SAM" id="SignalP"/>
    </source>
</evidence>
<evidence type="ECO:0000256" key="16">
    <source>
        <dbReference type="ARBA" id="ARBA00023136"/>
    </source>
</evidence>
<evidence type="ECO:0000256" key="17">
    <source>
        <dbReference type="ARBA" id="ARBA00023170"/>
    </source>
</evidence>
<keyword evidence="7" id="KW-0723">Serine/threonine-protein kinase</keyword>
<accession>A0A5B6WCC9</accession>
<dbReference type="Gene3D" id="3.30.200.20">
    <property type="entry name" value="Phosphorylase Kinase, domain 1"/>
    <property type="match status" value="1"/>
</dbReference>
<organism evidence="25 26">
    <name type="scientific">Gossypium australe</name>
    <dbReference type="NCBI Taxonomy" id="47621"/>
    <lineage>
        <taxon>Eukaryota</taxon>
        <taxon>Viridiplantae</taxon>
        <taxon>Streptophyta</taxon>
        <taxon>Embryophyta</taxon>
        <taxon>Tracheophyta</taxon>
        <taxon>Spermatophyta</taxon>
        <taxon>Magnoliopsida</taxon>
        <taxon>eudicotyledons</taxon>
        <taxon>Gunneridae</taxon>
        <taxon>Pentapetalae</taxon>
        <taxon>rosids</taxon>
        <taxon>malvids</taxon>
        <taxon>Malvales</taxon>
        <taxon>Malvaceae</taxon>
        <taxon>Malvoideae</taxon>
        <taxon>Gossypium</taxon>
    </lineage>
</organism>
<keyword evidence="12 21" id="KW-0547">Nucleotide-binding</keyword>
<evidence type="ECO:0000256" key="21">
    <source>
        <dbReference type="PROSITE-ProRule" id="PRU10141"/>
    </source>
</evidence>
<dbReference type="Pfam" id="PF00069">
    <property type="entry name" value="Pkinase"/>
    <property type="match status" value="1"/>
</dbReference>
<feature type="domain" description="Protein kinase" evidence="24">
    <location>
        <begin position="353"/>
        <end position="636"/>
    </location>
</feature>
<evidence type="ECO:0000256" key="10">
    <source>
        <dbReference type="ARBA" id="ARBA00022729"/>
    </source>
</evidence>
<dbReference type="EMBL" id="SMMG02000003">
    <property type="protein sequence ID" value="KAA3478924.1"/>
    <property type="molecule type" value="Genomic_DNA"/>
</dbReference>
<dbReference type="GO" id="GO:0005886">
    <property type="term" value="C:plasma membrane"/>
    <property type="evidence" value="ECO:0007669"/>
    <property type="project" value="UniProtKB-SubCell"/>
</dbReference>
<dbReference type="Gene3D" id="2.60.120.200">
    <property type="match status" value="1"/>
</dbReference>
<feature type="chain" id="PRO_5023125413" description="non-specific serine/threonine protein kinase" evidence="23">
    <location>
        <begin position="22"/>
        <end position="706"/>
    </location>
</feature>
<name>A0A5B6WCC9_9ROSI</name>
<dbReference type="PANTHER" id="PTHR27007">
    <property type="match status" value="1"/>
</dbReference>
<dbReference type="FunFam" id="2.60.120.200:FF:000086">
    <property type="entry name" value="L-type lectin-domain containing receptor kinase S.4"/>
    <property type="match status" value="1"/>
</dbReference>
<keyword evidence="11 25" id="KW-0430">Lectin</keyword>
<evidence type="ECO:0000256" key="5">
    <source>
        <dbReference type="ARBA" id="ARBA00012513"/>
    </source>
</evidence>
<evidence type="ECO:0000259" key="24">
    <source>
        <dbReference type="PROSITE" id="PS50011"/>
    </source>
</evidence>
<dbReference type="SUPFAM" id="SSF56112">
    <property type="entry name" value="Protein kinase-like (PK-like)"/>
    <property type="match status" value="1"/>
</dbReference>
<comment type="subcellular location">
    <subcellularLocation>
        <location evidence="1">Cell membrane</location>
    </subcellularLocation>
    <subcellularLocation>
        <location evidence="2">Membrane</location>
        <topology evidence="2">Single-pass type I membrane protein</topology>
    </subcellularLocation>
</comment>
<evidence type="ECO:0000256" key="9">
    <source>
        <dbReference type="ARBA" id="ARBA00022692"/>
    </source>
</evidence>
<evidence type="ECO:0000256" key="13">
    <source>
        <dbReference type="ARBA" id="ARBA00022777"/>
    </source>
</evidence>
<keyword evidence="6" id="KW-1003">Cell membrane</keyword>
<dbReference type="InterPro" id="IPR017441">
    <property type="entry name" value="Protein_kinase_ATP_BS"/>
</dbReference>
<dbReference type="SUPFAM" id="SSF49899">
    <property type="entry name" value="Concanavalin A-like lectins/glucanases"/>
    <property type="match status" value="1"/>
</dbReference>
<dbReference type="InterPro" id="IPR050528">
    <property type="entry name" value="L-type_Lectin-RKs"/>
</dbReference>
<evidence type="ECO:0000256" key="8">
    <source>
        <dbReference type="ARBA" id="ARBA00022679"/>
    </source>
</evidence>
<evidence type="ECO:0000256" key="7">
    <source>
        <dbReference type="ARBA" id="ARBA00022527"/>
    </source>
</evidence>
<protein>
    <recommendedName>
        <fullName evidence="5">non-specific serine/threonine protein kinase</fullName>
        <ecNumber evidence="5">2.7.11.1</ecNumber>
    </recommendedName>
</protein>
<evidence type="ECO:0000256" key="14">
    <source>
        <dbReference type="ARBA" id="ARBA00022840"/>
    </source>
</evidence>
<gene>
    <name evidence="25" type="ORF">EPI10_019491</name>
</gene>
<dbReference type="EC" id="2.7.11.1" evidence="5"/>
<keyword evidence="17 25" id="KW-0675">Receptor</keyword>
<dbReference type="FunFam" id="1.10.510.10:FF:000108">
    <property type="entry name" value="L-type lectin-domain containing receptor kinase S.4"/>
    <property type="match status" value="1"/>
</dbReference>
<comment type="catalytic activity">
    <reaction evidence="20">
        <text>L-seryl-[protein] + ATP = O-phospho-L-seryl-[protein] + ADP + H(+)</text>
        <dbReference type="Rhea" id="RHEA:17989"/>
        <dbReference type="Rhea" id="RHEA-COMP:9863"/>
        <dbReference type="Rhea" id="RHEA-COMP:11604"/>
        <dbReference type="ChEBI" id="CHEBI:15378"/>
        <dbReference type="ChEBI" id="CHEBI:29999"/>
        <dbReference type="ChEBI" id="CHEBI:30616"/>
        <dbReference type="ChEBI" id="CHEBI:83421"/>
        <dbReference type="ChEBI" id="CHEBI:456216"/>
        <dbReference type="EC" id="2.7.11.1"/>
    </reaction>
</comment>
<feature type="transmembrane region" description="Helical" evidence="22">
    <location>
        <begin position="688"/>
        <end position="705"/>
    </location>
</feature>
<evidence type="ECO:0000256" key="2">
    <source>
        <dbReference type="ARBA" id="ARBA00004479"/>
    </source>
</evidence>
<evidence type="ECO:0000313" key="25">
    <source>
        <dbReference type="EMBL" id="KAA3478924.1"/>
    </source>
</evidence>
<feature type="signal peptide" evidence="23">
    <location>
        <begin position="1"/>
        <end position="21"/>
    </location>
</feature>